<feature type="domain" description="Transposase IS66 central" evidence="1">
    <location>
        <begin position="2"/>
        <end position="48"/>
    </location>
</feature>
<accession>A0ABS1HKV7</accession>
<gene>
    <name evidence="2" type="ORF">JIV24_13105</name>
</gene>
<name>A0ABS1HKV7_9BACT</name>
<protein>
    <submittedName>
        <fullName evidence="2">Transposase</fullName>
    </submittedName>
</protein>
<evidence type="ECO:0000313" key="2">
    <source>
        <dbReference type="EMBL" id="MBK3518276.1"/>
    </source>
</evidence>
<evidence type="ECO:0000259" key="1">
    <source>
        <dbReference type="Pfam" id="PF03050"/>
    </source>
</evidence>
<dbReference type="Proteomes" id="UP000605676">
    <property type="component" value="Unassembled WGS sequence"/>
</dbReference>
<proteinExistence type="predicted"/>
<comment type="caution">
    <text evidence="2">The sequence shown here is derived from an EMBL/GenBank/DDBJ whole genome shotgun (WGS) entry which is preliminary data.</text>
</comment>
<sequence>MRKWRDAILTFLYHPDVPFDNKGSERAIRNIKVKQGVSGGFRFTRGADIFEMLRLSIALATQKKQFCTV</sequence>
<dbReference type="InterPro" id="IPR004291">
    <property type="entry name" value="Transposase_IS66_central"/>
</dbReference>
<dbReference type="Pfam" id="PF03050">
    <property type="entry name" value="DDE_Tnp_IS66"/>
    <property type="match status" value="1"/>
</dbReference>
<evidence type="ECO:0000313" key="3">
    <source>
        <dbReference type="Proteomes" id="UP000605676"/>
    </source>
</evidence>
<keyword evidence="3" id="KW-1185">Reference proteome</keyword>
<organism evidence="2 3">
    <name type="scientific">Carboxylicivirga marina</name>
    <dbReference type="NCBI Taxonomy" id="2800988"/>
    <lineage>
        <taxon>Bacteria</taxon>
        <taxon>Pseudomonadati</taxon>
        <taxon>Bacteroidota</taxon>
        <taxon>Bacteroidia</taxon>
        <taxon>Marinilabiliales</taxon>
        <taxon>Marinilabiliaceae</taxon>
        <taxon>Carboxylicivirga</taxon>
    </lineage>
</organism>
<reference evidence="2 3" key="1">
    <citation type="submission" date="2021-01" db="EMBL/GenBank/DDBJ databases">
        <title>Carboxyliciviraga sp.nov., isolated from coastal sediments.</title>
        <authorList>
            <person name="Lu D."/>
            <person name="Zhang T."/>
        </authorList>
    </citation>
    <scope>NUCLEOTIDE SEQUENCE [LARGE SCALE GENOMIC DNA]</scope>
    <source>
        <strain evidence="2 3">N1Y132</strain>
    </source>
</reference>
<dbReference type="EMBL" id="JAENRR010000030">
    <property type="protein sequence ID" value="MBK3518276.1"/>
    <property type="molecule type" value="Genomic_DNA"/>
</dbReference>